<name>A0A6C0KFH9_9ZZZZ</name>
<reference evidence="1" key="1">
    <citation type="journal article" date="2020" name="Nature">
        <title>Giant virus diversity and host interactions through global metagenomics.</title>
        <authorList>
            <person name="Schulz F."/>
            <person name="Roux S."/>
            <person name="Paez-Espino D."/>
            <person name="Jungbluth S."/>
            <person name="Walsh D.A."/>
            <person name="Denef V.J."/>
            <person name="McMahon K.D."/>
            <person name="Konstantinidis K.T."/>
            <person name="Eloe-Fadrosh E.A."/>
            <person name="Kyrpides N.C."/>
            <person name="Woyke T."/>
        </authorList>
    </citation>
    <scope>NUCLEOTIDE SEQUENCE</scope>
    <source>
        <strain evidence="1">GVMAG-S-3300011013-78</strain>
    </source>
</reference>
<evidence type="ECO:0000313" key="1">
    <source>
        <dbReference type="EMBL" id="QHU16103.1"/>
    </source>
</evidence>
<organism evidence="1">
    <name type="scientific">viral metagenome</name>
    <dbReference type="NCBI Taxonomy" id="1070528"/>
    <lineage>
        <taxon>unclassified sequences</taxon>
        <taxon>metagenomes</taxon>
        <taxon>organismal metagenomes</taxon>
    </lineage>
</organism>
<proteinExistence type="predicted"/>
<sequence length="122" mass="13427">MKLSNPIIIISLIATIVLLAVSNLAISYRCTHREGMSVKKSDIPEGNEDLYILKSEIVPPVCPKCPDVTVCPESKNKPCRPCPPCARCPEPAFTCKKVPNYAALSPDSLPRPWLNDFSQFGQ</sequence>
<protein>
    <submittedName>
        <fullName evidence="1">Uncharacterized protein</fullName>
    </submittedName>
</protein>
<dbReference type="EMBL" id="MN740876">
    <property type="protein sequence ID" value="QHU16103.1"/>
    <property type="molecule type" value="Genomic_DNA"/>
</dbReference>
<dbReference type="AlphaFoldDB" id="A0A6C0KFH9"/>
<accession>A0A6C0KFH9</accession>